<dbReference type="Proteomes" id="UP000607653">
    <property type="component" value="Unassembled WGS sequence"/>
</dbReference>
<evidence type="ECO:0000313" key="3">
    <source>
        <dbReference type="Proteomes" id="UP000607653"/>
    </source>
</evidence>
<evidence type="ECO:0000313" key="2">
    <source>
        <dbReference type="EMBL" id="DAD49222.1"/>
    </source>
</evidence>
<dbReference type="EMBL" id="DUZY01000009">
    <property type="protein sequence ID" value="DAD49222.1"/>
    <property type="molecule type" value="Genomic_DNA"/>
</dbReference>
<protein>
    <submittedName>
        <fullName evidence="2">Uncharacterized protein</fullName>
    </submittedName>
</protein>
<organism evidence="2 3">
    <name type="scientific">Nelumbo nucifera</name>
    <name type="common">Sacred lotus</name>
    <dbReference type="NCBI Taxonomy" id="4432"/>
    <lineage>
        <taxon>Eukaryota</taxon>
        <taxon>Viridiplantae</taxon>
        <taxon>Streptophyta</taxon>
        <taxon>Embryophyta</taxon>
        <taxon>Tracheophyta</taxon>
        <taxon>Spermatophyta</taxon>
        <taxon>Magnoliopsida</taxon>
        <taxon>Proteales</taxon>
        <taxon>Nelumbonaceae</taxon>
        <taxon>Nelumbo</taxon>
    </lineage>
</organism>
<name>A0A822ZVE9_NELNU</name>
<gene>
    <name evidence="2" type="ORF">HUJ06_031908</name>
</gene>
<sequence>MRRNSHVRFCSRDGIEKQPSTITPKEPDFVNNIEEE</sequence>
<evidence type="ECO:0000256" key="1">
    <source>
        <dbReference type="SAM" id="MobiDB-lite"/>
    </source>
</evidence>
<dbReference type="AlphaFoldDB" id="A0A822ZVE9"/>
<comment type="caution">
    <text evidence="2">The sequence shown here is derived from an EMBL/GenBank/DDBJ whole genome shotgun (WGS) entry which is preliminary data.</text>
</comment>
<reference evidence="2 3" key="1">
    <citation type="journal article" date="2020" name="Mol. Biol. Evol.">
        <title>Distinct Expression and Methylation Patterns for Genes with Different Fates following a Single Whole-Genome Duplication in Flowering Plants.</title>
        <authorList>
            <person name="Shi T."/>
            <person name="Rahmani R.S."/>
            <person name="Gugger P.F."/>
            <person name="Wang M."/>
            <person name="Li H."/>
            <person name="Zhang Y."/>
            <person name="Li Z."/>
            <person name="Wang Q."/>
            <person name="Van de Peer Y."/>
            <person name="Marchal K."/>
            <person name="Chen J."/>
        </authorList>
    </citation>
    <scope>NUCLEOTIDE SEQUENCE [LARGE SCALE GENOMIC DNA]</scope>
    <source>
        <tissue evidence="2">Leaf</tissue>
    </source>
</reference>
<proteinExistence type="predicted"/>
<accession>A0A822ZVE9</accession>
<feature type="region of interest" description="Disordered" evidence="1">
    <location>
        <begin position="17"/>
        <end position="36"/>
    </location>
</feature>
<keyword evidence="3" id="KW-1185">Reference proteome</keyword>